<reference evidence="6 7" key="1">
    <citation type="journal article" date="2009" name="Stand. Genomic Sci.">
        <title>Complete genome sequence of Stackebrandtia nassauensis type strain (LLR-40K-21).</title>
        <authorList>
            <person name="Munk C."/>
            <person name="Lapidus A."/>
            <person name="Copeland A."/>
            <person name="Jando M."/>
            <person name="Mayilraj S."/>
            <person name="Glavina Del Rio T."/>
            <person name="Nolan M."/>
            <person name="Chen F."/>
            <person name="Lucas S."/>
            <person name="Tice H."/>
            <person name="Cheng J.F."/>
            <person name="Han C."/>
            <person name="Detter J.C."/>
            <person name="Bruce D."/>
            <person name="Goodwin L."/>
            <person name="Chain P."/>
            <person name="Pitluck S."/>
            <person name="Goker M."/>
            <person name="Ovchinikova G."/>
            <person name="Pati A."/>
            <person name="Ivanova N."/>
            <person name="Mavromatis K."/>
            <person name="Chen A."/>
            <person name="Palaniappan K."/>
            <person name="Land M."/>
            <person name="Hauser L."/>
            <person name="Chang Y.J."/>
            <person name="Jeffries C.D."/>
            <person name="Bristow J."/>
            <person name="Eisen J.A."/>
            <person name="Markowitz V."/>
            <person name="Hugenholtz P."/>
            <person name="Kyrpides N.C."/>
            <person name="Klenk H.P."/>
        </authorList>
    </citation>
    <scope>NUCLEOTIDE SEQUENCE [LARGE SCALE GENOMIC DNA]</scope>
    <source>
        <strain evidence="7">DSM 44728 / CIP 108903 / NRRL B-16338 / NBRC 102104 / LLR-40K-21</strain>
    </source>
</reference>
<dbReference type="GO" id="GO:0006355">
    <property type="term" value="P:regulation of DNA-templated transcription"/>
    <property type="evidence" value="ECO:0007669"/>
    <property type="project" value="InterPro"/>
</dbReference>
<dbReference type="CDD" id="cd00383">
    <property type="entry name" value="trans_reg_C"/>
    <property type="match status" value="1"/>
</dbReference>
<feature type="DNA-binding region" description="OmpR/PhoB-type" evidence="4">
    <location>
        <begin position="68"/>
        <end position="169"/>
    </location>
</feature>
<dbReference type="Gene3D" id="1.10.10.10">
    <property type="entry name" value="Winged helix-like DNA-binding domain superfamily/Winged helix DNA-binding domain"/>
    <property type="match status" value="1"/>
</dbReference>
<dbReference type="PANTHER" id="PTHR48111:SF40">
    <property type="entry name" value="PHOSPHATE REGULON TRANSCRIPTIONAL REGULATORY PROTEIN PHOB"/>
    <property type="match status" value="1"/>
</dbReference>
<dbReference type="InterPro" id="IPR036388">
    <property type="entry name" value="WH-like_DNA-bd_sf"/>
</dbReference>
<proteinExistence type="predicted"/>
<evidence type="ECO:0000256" key="1">
    <source>
        <dbReference type="ARBA" id="ARBA00022553"/>
    </source>
</evidence>
<dbReference type="KEGG" id="sna:Snas_0207"/>
<accession>D3Q1S8</accession>
<gene>
    <name evidence="6" type="ordered locus">Snas_0207</name>
</gene>
<keyword evidence="2" id="KW-0902">Two-component regulatory system</keyword>
<dbReference type="Proteomes" id="UP000000844">
    <property type="component" value="Chromosome"/>
</dbReference>
<dbReference type="GO" id="GO:0000976">
    <property type="term" value="F:transcription cis-regulatory region binding"/>
    <property type="evidence" value="ECO:0007669"/>
    <property type="project" value="TreeGrafter"/>
</dbReference>
<dbReference type="GO" id="GO:0005829">
    <property type="term" value="C:cytosol"/>
    <property type="evidence" value="ECO:0007669"/>
    <property type="project" value="TreeGrafter"/>
</dbReference>
<dbReference type="InterPro" id="IPR039420">
    <property type="entry name" value="WalR-like"/>
</dbReference>
<sequence>MSTSTITHARPPRPARRLAVTVEFPRGTDGLGDQMLSVLATLKELVGQGGTVTVASDPPQAPVPLLPKKSHAAAPPDGGIRVFPETRIVTDGPRPVPLSRLEFDLLHFLIARPDRVHTRQQLLEVVWGVGRGDIGQRTVDVHVRRLRAKMPRLAEALVTVRGVGYRFDSTDTVALISIRD</sequence>
<dbReference type="SUPFAM" id="SSF46894">
    <property type="entry name" value="C-terminal effector domain of the bipartite response regulators"/>
    <property type="match status" value="1"/>
</dbReference>
<dbReference type="eggNOG" id="COG0745">
    <property type="taxonomic scope" value="Bacteria"/>
</dbReference>
<keyword evidence="1" id="KW-0597">Phosphoprotein</keyword>
<dbReference type="HOGENOM" id="CLU_000445_101_2_11"/>
<dbReference type="RefSeq" id="WP_013015497.1">
    <property type="nucleotide sequence ID" value="NC_013947.1"/>
</dbReference>
<evidence type="ECO:0000313" key="7">
    <source>
        <dbReference type="Proteomes" id="UP000000844"/>
    </source>
</evidence>
<dbReference type="Pfam" id="PF00486">
    <property type="entry name" value="Trans_reg_C"/>
    <property type="match status" value="1"/>
</dbReference>
<protein>
    <submittedName>
        <fullName evidence="6">Putative two component transcriptional regulator, winged helix family</fullName>
    </submittedName>
</protein>
<organism evidence="6 7">
    <name type="scientific">Stackebrandtia nassauensis (strain DSM 44728 / CIP 108903 / NRRL B-16338 / NBRC 102104 / LLR-40K-21)</name>
    <dbReference type="NCBI Taxonomy" id="446470"/>
    <lineage>
        <taxon>Bacteria</taxon>
        <taxon>Bacillati</taxon>
        <taxon>Actinomycetota</taxon>
        <taxon>Actinomycetes</taxon>
        <taxon>Glycomycetales</taxon>
        <taxon>Glycomycetaceae</taxon>
        <taxon>Stackebrandtia</taxon>
    </lineage>
</organism>
<evidence type="ECO:0000256" key="2">
    <source>
        <dbReference type="ARBA" id="ARBA00023012"/>
    </source>
</evidence>
<dbReference type="STRING" id="446470.Snas_0207"/>
<dbReference type="OrthoDB" id="8927943at2"/>
<feature type="domain" description="OmpR/PhoB-type" evidence="5">
    <location>
        <begin position="68"/>
        <end position="169"/>
    </location>
</feature>
<dbReference type="InterPro" id="IPR001867">
    <property type="entry name" value="OmpR/PhoB-type_DNA-bd"/>
</dbReference>
<evidence type="ECO:0000256" key="3">
    <source>
        <dbReference type="ARBA" id="ARBA00023125"/>
    </source>
</evidence>
<evidence type="ECO:0000256" key="4">
    <source>
        <dbReference type="PROSITE-ProRule" id="PRU01091"/>
    </source>
</evidence>
<dbReference type="GO" id="GO:0000156">
    <property type="term" value="F:phosphorelay response regulator activity"/>
    <property type="evidence" value="ECO:0007669"/>
    <property type="project" value="TreeGrafter"/>
</dbReference>
<dbReference type="EMBL" id="CP001778">
    <property type="protein sequence ID" value="ADD39926.1"/>
    <property type="molecule type" value="Genomic_DNA"/>
</dbReference>
<name>D3Q1S8_STANL</name>
<dbReference type="SMART" id="SM00862">
    <property type="entry name" value="Trans_reg_C"/>
    <property type="match status" value="1"/>
</dbReference>
<evidence type="ECO:0000313" key="6">
    <source>
        <dbReference type="EMBL" id="ADD39926.1"/>
    </source>
</evidence>
<dbReference type="GO" id="GO:0032993">
    <property type="term" value="C:protein-DNA complex"/>
    <property type="evidence" value="ECO:0007669"/>
    <property type="project" value="TreeGrafter"/>
</dbReference>
<dbReference type="PROSITE" id="PS51755">
    <property type="entry name" value="OMPR_PHOB"/>
    <property type="match status" value="1"/>
</dbReference>
<evidence type="ECO:0000259" key="5">
    <source>
        <dbReference type="PROSITE" id="PS51755"/>
    </source>
</evidence>
<keyword evidence="3 4" id="KW-0238">DNA-binding</keyword>
<dbReference type="InterPro" id="IPR016032">
    <property type="entry name" value="Sig_transdc_resp-reg_C-effctor"/>
</dbReference>
<dbReference type="AlphaFoldDB" id="D3Q1S8"/>
<dbReference type="PANTHER" id="PTHR48111">
    <property type="entry name" value="REGULATOR OF RPOS"/>
    <property type="match status" value="1"/>
</dbReference>
<keyword evidence="7" id="KW-1185">Reference proteome</keyword>